<feature type="non-terminal residue" evidence="1">
    <location>
        <position position="370"/>
    </location>
</feature>
<evidence type="ECO:0000313" key="2">
    <source>
        <dbReference type="Proteomes" id="UP000789525"/>
    </source>
</evidence>
<protein>
    <submittedName>
        <fullName evidence="1">11655_t:CDS:1</fullName>
    </submittedName>
</protein>
<reference evidence="1" key="1">
    <citation type="submission" date="2021-06" db="EMBL/GenBank/DDBJ databases">
        <authorList>
            <person name="Kallberg Y."/>
            <person name="Tangrot J."/>
            <person name="Rosling A."/>
        </authorList>
    </citation>
    <scope>NUCLEOTIDE SEQUENCE</scope>
    <source>
        <strain evidence="1">CL356</strain>
    </source>
</reference>
<comment type="caution">
    <text evidence="1">The sequence shown here is derived from an EMBL/GenBank/DDBJ whole genome shotgun (WGS) entry which is preliminary data.</text>
</comment>
<evidence type="ECO:0000313" key="1">
    <source>
        <dbReference type="EMBL" id="CAG8693709.1"/>
    </source>
</evidence>
<organism evidence="1 2">
    <name type="scientific">Acaulospora colombiana</name>
    <dbReference type="NCBI Taxonomy" id="27376"/>
    <lineage>
        <taxon>Eukaryota</taxon>
        <taxon>Fungi</taxon>
        <taxon>Fungi incertae sedis</taxon>
        <taxon>Mucoromycota</taxon>
        <taxon>Glomeromycotina</taxon>
        <taxon>Glomeromycetes</taxon>
        <taxon>Diversisporales</taxon>
        <taxon>Acaulosporaceae</taxon>
        <taxon>Acaulospora</taxon>
    </lineage>
</organism>
<accession>A0ACA9P7J3</accession>
<sequence length="370" mass="42431">SPSKRRKYGNDDDEKLLRFWNALKGGKVEEHDGGQFLELSGDVYYLLGKDEQGSDISALFIRECYHHLSNIIFENENIRRWRITGNPGIGKTFFGYYLLYLLSQQHKTVVYHRLDKSPILFSEKDAFSHIDDNIHAFKDYLANEEVWYIVDGRKPKEYVAKTILICSPQKRHYSSFDKLGTTIRYMPVWSWEEIDACRIKLFRNLTQGHVRKLYNKWGGIPRFTLFYALNVSQQNLLQSAINSVNDNLLNFVGETTDDNSASHKIVHICTNIPKGEDGEEGGESVGDVEITEVEDNPGEPSTSQSSAVTRSVTRPDKRKSVIGNGDPFYSMSTLEFASDYVSEEVMDKLIKNYRDQLENFVKASSPISDY</sequence>
<proteinExistence type="predicted"/>
<feature type="non-terminal residue" evidence="1">
    <location>
        <position position="1"/>
    </location>
</feature>
<gene>
    <name evidence="1" type="ORF">ACOLOM_LOCUS9944</name>
</gene>
<name>A0ACA9P7J3_9GLOM</name>
<dbReference type="EMBL" id="CAJVPT010030214">
    <property type="protein sequence ID" value="CAG8693709.1"/>
    <property type="molecule type" value="Genomic_DNA"/>
</dbReference>
<dbReference type="Proteomes" id="UP000789525">
    <property type="component" value="Unassembled WGS sequence"/>
</dbReference>
<keyword evidence="2" id="KW-1185">Reference proteome</keyword>